<keyword evidence="1" id="KW-1133">Transmembrane helix</keyword>
<accession>A0A432YY34</accession>
<dbReference type="RefSeq" id="WP_126782202.1">
    <property type="nucleotide sequence ID" value="NZ_PIQC01000006.1"/>
</dbReference>
<feature type="transmembrane region" description="Helical" evidence="1">
    <location>
        <begin position="6"/>
        <end position="28"/>
    </location>
</feature>
<evidence type="ECO:0000313" key="3">
    <source>
        <dbReference type="Proteomes" id="UP000288058"/>
    </source>
</evidence>
<keyword evidence="1" id="KW-0472">Membrane</keyword>
<name>A0A432YY34_9GAMM</name>
<proteinExistence type="predicted"/>
<comment type="caution">
    <text evidence="2">The sequence shown here is derived from an EMBL/GenBank/DDBJ whole genome shotgun (WGS) entry which is preliminary data.</text>
</comment>
<reference evidence="3" key="1">
    <citation type="journal article" date="2018" name="Front. Microbiol.">
        <title>Genome-Based Analysis Reveals the Taxonomy and Diversity of the Family Idiomarinaceae.</title>
        <authorList>
            <person name="Liu Y."/>
            <person name="Lai Q."/>
            <person name="Shao Z."/>
        </authorList>
    </citation>
    <scope>NUCLEOTIDE SEQUENCE [LARGE SCALE GENOMIC DNA]</scope>
    <source>
        <strain evidence="3">R22</strain>
    </source>
</reference>
<dbReference type="EMBL" id="PIQC01000006">
    <property type="protein sequence ID" value="RUO68271.1"/>
    <property type="molecule type" value="Genomic_DNA"/>
</dbReference>
<gene>
    <name evidence="2" type="ORF">CWI78_08600</name>
</gene>
<keyword evidence="3" id="KW-1185">Reference proteome</keyword>
<protein>
    <submittedName>
        <fullName evidence="2">Uncharacterized protein</fullName>
    </submittedName>
</protein>
<feature type="transmembrane region" description="Helical" evidence="1">
    <location>
        <begin position="40"/>
        <end position="65"/>
    </location>
</feature>
<evidence type="ECO:0000313" key="2">
    <source>
        <dbReference type="EMBL" id="RUO68271.1"/>
    </source>
</evidence>
<organism evidence="2 3">
    <name type="scientific">Idiomarina ramblicola</name>
    <dbReference type="NCBI Taxonomy" id="263724"/>
    <lineage>
        <taxon>Bacteria</taxon>
        <taxon>Pseudomonadati</taxon>
        <taxon>Pseudomonadota</taxon>
        <taxon>Gammaproteobacteria</taxon>
        <taxon>Alteromonadales</taxon>
        <taxon>Idiomarinaceae</taxon>
        <taxon>Idiomarina</taxon>
    </lineage>
</organism>
<keyword evidence="1" id="KW-0812">Transmembrane</keyword>
<dbReference type="AlphaFoldDB" id="A0A432YY34"/>
<feature type="transmembrane region" description="Helical" evidence="1">
    <location>
        <begin position="71"/>
        <end position="96"/>
    </location>
</feature>
<evidence type="ECO:0000256" key="1">
    <source>
        <dbReference type="SAM" id="Phobius"/>
    </source>
</evidence>
<sequence length="105" mass="11489">MSNRSFGWLLVLSVIGLLFFAEEIFSVFGMAIGSVIEISVTLLVSLFFVGLVFFIVTTLFGSVLFGIGAAFIALLLSGIGLFWPLILCVLVLYFIFRKPKVSRTG</sequence>
<dbReference type="Proteomes" id="UP000288058">
    <property type="component" value="Unassembled WGS sequence"/>
</dbReference>
<dbReference type="OrthoDB" id="6238884at2"/>